<sequence length="412" mass="45223">MKILAIETSCDETAIAILECSSDPSKGEQDASFIVLGNALLSQIEIHKKYGGVFPALAKREHAKNLVHILEAALEEAELLHEDTQAIPEEMRAKISEILAREPGLSEAFFAFVSECEPPAIDAIAVTAGPGLEPALWVGINFAKALALIWNKPLVAVNHMEGHILAALASERSDINISFQGRTLEIQNVEMPVLALLISGGHTELVVMKKWLEYERIGQTRDDAVGEAFDKVARMLALPYPGGPEISKLAESVRSLDFRNPTSDVGFRKSHTFKLPRPMINDATCDFSFAGLKTAVLYLVRDLPDISENDKKHMAHEFENAVADVLWEKTSRALEKTGARTLVIGGGVSANTHIRRVFMHFVDTKCPQVELRIPTAALTTDNAIMIALAGYYRALRREFKTDFSANGNLPLA</sequence>
<protein>
    <recommendedName>
        <fullName evidence="6">tRNA N6-adenosine threonylcarbamoyltransferase</fullName>
        <ecNumber evidence="6">2.3.1.234</ecNumber>
    </recommendedName>
    <alternativeName>
        <fullName evidence="6">N6-L-threonylcarbamoyladenine synthase</fullName>
        <shortName evidence="6">t(6)A synthase</shortName>
    </alternativeName>
    <alternativeName>
        <fullName evidence="6">t(6)A37 threonylcarbamoyladenosine biosynthesis protein TsaD</fullName>
    </alternativeName>
    <alternativeName>
        <fullName evidence="6">tRNA threonylcarbamoyladenosine biosynthesis protein TsaD</fullName>
    </alternativeName>
</protein>
<comment type="function">
    <text evidence="6">Required for the formation of a threonylcarbamoyl group on adenosine at position 37 (t(6)A37) in tRNAs that read codons beginning with adenine. Is involved in the transfer of the threonylcarbamoyl moiety of threonylcarbamoyl-AMP (TC-AMP) to the N6 group of A37, together with TsaE and TsaB. TsaD likely plays a direct catalytic role in this reaction.</text>
</comment>
<evidence type="ECO:0000259" key="7">
    <source>
        <dbReference type="Pfam" id="PF00814"/>
    </source>
</evidence>
<dbReference type="STRING" id="1798533.A2609_00045"/>
<evidence type="ECO:0000256" key="6">
    <source>
        <dbReference type="HAMAP-Rule" id="MF_01445"/>
    </source>
</evidence>
<feature type="binding site" evidence="6">
    <location>
        <position position="381"/>
    </location>
    <ligand>
        <name>Fe cation</name>
        <dbReference type="ChEBI" id="CHEBI:24875"/>
    </ligand>
</feature>
<accession>A0A1F6G7T3</accession>
<proteinExistence type="inferred from homology"/>
<comment type="catalytic activity">
    <reaction evidence="5 6">
        <text>L-threonylcarbamoyladenylate + adenosine(37) in tRNA = N(6)-L-threonylcarbamoyladenosine(37) in tRNA + AMP + H(+)</text>
        <dbReference type="Rhea" id="RHEA:37059"/>
        <dbReference type="Rhea" id="RHEA-COMP:10162"/>
        <dbReference type="Rhea" id="RHEA-COMP:10163"/>
        <dbReference type="ChEBI" id="CHEBI:15378"/>
        <dbReference type="ChEBI" id="CHEBI:73682"/>
        <dbReference type="ChEBI" id="CHEBI:74411"/>
        <dbReference type="ChEBI" id="CHEBI:74418"/>
        <dbReference type="ChEBI" id="CHEBI:456215"/>
        <dbReference type="EC" id="2.3.1.234"/>
    </reaction>
</comment>
<evidence type="ECO:0000313" key="9">
    <source>
        <dbReference type="Proteomes" id="UP000176867"/>
    </source>
</evidence>
<feature type="binding site" evidence="6">
    <location>
        <position position="243"/>
    </location>
    <ligand>
        <name>substrate</name>
    </ligand>
</feature>
<dbReference type="GO" id="GO:0005737">
    <property type="term" value="C:cytoplasm"/>
    <property type="evidence" value="ECO:0007669"/>
    <property type="project" value="UniProtKB-SubCell"/>
</dbReference>
<feature type="binding site" evidence="6">
    <location>
        <begin position="197"/>
        <end position="201"/>
    </location>
    <ligand>
        <name>substrate</name>
    </ligand>
</feature>
<comment type="cofactor">
    <cofactor evidence="6">
        <name>Fe(2+)</name>
        <dbReference type="ChEBI" id="CHEBI:29033"/>
    </cofactor>
    <text evidence="6">Binds 1 Fe(2+) ion per subunit.</text>
</comment>
<evidence type="ECO:0000256" key="2">
    <source>
        <dbReference type="ARBA" id="ARBA00022694"/>
    </source>
</evidence>
<gene>
    <name evidence="6" type="primary">tsaD</name>
    <name evidence="8" type="ORF">A2609_00045</name>
</gene>
<evidence type="ECO:0000256" key="5">
    <source>
        <dbReference type="ARBA" id="ARBA00048117"/>
    </source>
</evidence>
<feature type="binding site" evidence="6">
    <location>
        <position position="230"/>
    </location>
    <ligand>
        <name>substrate</name>
    </ligand>
</feature>
<dbReference type="PANTHER" id="PTHR11735:SF6">
    <property type="entry name" value="TRNA N6-ADENOSINE THREONYLCARBAMOYLTRANSFERASE, MITOCHONDRIAL"/>
    <property type="match status" value="1"/>
</dbReference>
<dbReference type="Pfam" id="PF00814">
    <property type="entry name" value="TsaD"/>
    <property type="match status" value="2"/>
</dbReference>
<comment type="caution">
    <text evidence="6">Lacks conserved residue(s) required for the propagation of feature annotation.</text>
</comment>
<dbReference type="HAMAP" id="MF_01445">
    <property type="entry name" value="TsaD"/>
    <property type="match status" value="1"/>
</dbReference>
<comment type="subcellular location">
    <subcellularLocation>
        <location evidence="6">Cytoplasm</location>
    </subcellularLocation>
</comment>
<evidence type="ECO:0000256" key="3">
    <source>
        <dbReference type="ARBA" id="ARBA00022723"/>
    </source>
</evidence>
<dbReference type="Gene3D" id="3.30.420.40">
    <property type="match status" value="2"/>
</dbReference>
<dbReference type="SUPFAM" id="SSF53067">
    <property type="entry name" value="Actin-like ATPase domain"/>
    <property type="match status" value="2"/>
</dbReference>
<feature type="domain" description="Gcp-like" evidence="7">
    <location>
        <begin position="115"/>
        <end position="387"/>
    </location>
</feature>
<keyword evidence="4 6" id="KW-0012">Acyltransferase</keyword>
<feature type="binding site" evidence="6">
    <location>
        <position position="351"/>
    </location>
    <ligand>
        <name>substrate</name>
    </ligand>
</feature>
<evidence type="ECO:0000256" key="1">
    <source>
        <dbReference type="ARBA" id="ARBA00022679"/>
    </source>
</evidence>
<evidence type="ECO:0000256" key="4">
    <source>
        <dbReference type="ARBA" id="ARBA00023315"/>
    </source>
</evidence>
<feature type="domain" description="Gcp-like" evidence="7">
    <location>
        <begin position="35"/>
        <end position="87"/>
    </location>
</feature>
<dbReference type="PROSITE" id="PS01016">
    <property type="entry name" value="GLYCOPROTEASE"/>
    <property type="match status" value="1"/>
</dbReference>
<dbReference type="AlphaFoldDB" id="A0A1F6G7T3"/>
<keyword evidence="2 6" id="KW-0819">tRNA processing</keyword>
<dbReference type="EMBL" id="MFMU01000002">
    <property type="protein sequence ID" value="OGG94163.1"/>
    <property type="molecule type" value="Genomic_DNA"/>
</dbReference>
<dbReference type="InterPro" id="IPR043129">
    <property type="entry name" value="ATPase_NBD"/>
</dbReference>
<dbReference type="GO" id="GO:0005506">
    <property type="term" value="F:iron ion binding"/>
    <property type="evidence" value="ECO:0007669"/>
    <property type="project" value="UniProtKB-UniRule"/>
</dbReference>
<dbReference type="Proteomes" id="UP000176867">
    <property type="component" value="Unassembled WGS sequence"/>
</dbReference>
<comment type="caution">
    <text evidence="8">The sequence shown here is derived from an EMBL/GenBank/DDBJ whole genome shotgun (WGS) entry which is preliminary data.</text>
</comment>
<comment type="similarity">
    <text evidence="6">Belongs to the KAE1 / TsaD family.</text>
</comment>
<dbReference type="GO" id="GO:0002949">
    <property type="term" value="P:tRNA threonylcarbamoyladenosine modification"/>
    <property type="evidence" value="ECO:0007669"/>
    <property type="project" value="UniProtKB-UniRule"/>
</dbReference>
<keyword evidence="1 6" id="KW-0808">Transferase</keyword>
<dbReference type="PANTHER" id="PTHR11735">
    <property type="entry name" value="TRNA N6-ADENOSINE THREONYLCARBAMOYLTRANSFERASE"/>
    <property type="match status" value="1"/>
</dbReference>
<dbReference type="GO" id="GO:0061711">
    <property type="term" value="F:tRNA N(6)-L-threonylcarbamoyladenine synthase activity"/>
    <property type="evidence" value="ECO:0007669"/>
    <property type="project" value="UniProtKB-EC"/>
</dbReference>
<dbReference type="InterPro" id="IPR017861">
    <property type="entry name" value="KAE1/TsaD"/>
</dbReference>
<name>A0A1F6G7T3_9BACT</name>
<keyword evidence="3 6" id="KW-0479">Metal-binding</keyword>
<dbReference type="InterPro" id="IPR017860">
    <property type="entry name" value="Peptidase_M22_CS"/>
</dbReference>
<reference evidence="8 9" key="1">
    <citation type="journal article" date="2016" name="Nat. Commun.">
        <title>Thousands of microbial genomes shed light on interconnected biogeochemical processes in an aquifer system.</title>
        <authorList>
            <person name="Anantharaman K."/>
            <person name="Brown C.T."/>
            <person name="Hug L.A."/>
            <person name="Sharon I."/>
            <person name="Castelle C.J."/>
            <person name="Probst A.J."/>
            <person name="Thomas B.C."/>
            <person name="Singh A."/>
            <person name="Wilkins M.J."/>
            <person name="Karaoz U."/>
            <person name="Brodie E.L."/>
            <person name="Williams K.H."/>
            <person name="Hubbard S.S."/>
            <person name="Banfield J.F."/>
        </authorList>
    </citation>
    <scope>NUCLEOTIDE SEQUENCE [LARGE SCALE GENOMIC DNA]</scope>
</reference>
<feature type="binding site" evidence="6">
    <location>
        <position position="163"/>
    </location>
    <ligand>
        <name>Fe cation</name>
        <dbReference type="ChEBI" id="CHEBI:24875"/>
    </ligand>
</feature>
<dbReference type="EC" id="2.3.1.234" evidence="6"/>
<organism evidence="8 9">
    <name type="scientific">Candidatus Kaiserbacteria bacterium RIFOXYD1_FULL_47_14</name>
    <dbReference type="NCBI Taxonomy" id="1798533"/>
    <lineage>
        <taxon>Bacteria</taxon>
        <taxon>Candidatus Kaiseribacteriota</taxon>
    </lineage>
</organism>
<dbReference type="InterPro" id="IPR022450">
    <property type="entry name" value="TsaD"/>
</dbReference>
<evidence type="ECO:0000313" key="8">
    <source>
        <dbReference type="EMBL" id="OGG94163.1"/>
    </source>
</evidence>
<dbReference type="InterPro" id="IPR000905">
    <property type="entry name" value="Gcp-like_dom"/>
</dbReference>
<dbReference type="NCBIfam" id="TIGR00329">
    <property type="entry name" value="gcp_kae1"/>
    <property type="match status" value="1"/>
</dbReference>
<keyword evidence="6" id="KW-0963">Cytoplasm</keyword>
<keyword evidence="6" id="KW-0408">Iron</keyword>
<feature type="binding site" evidence="6">
    <location>
        <position position="159"/>
    </location>
    <ligand>
        <name>Fe cation</name>
        <dbReference type="ChEBI" id="CHEBI:24875"/>
    </ligand>
</feature>